<dbReference type="EMBL" id="JAECZO010000224">
    <property type="protein sequence ID" value="KAK7199150.1"/>
    <property type="molecule type" value="Genomic_DNA"/>
</dbReference>
<dbReference type="Proteomes" id="UP001430356">
    <property type="component" value="Unassembled WGS sequence"/>
</dbReference>
<reference evidence="1 2" key="1">
    <citation type="journal article" date="2021" name="MBio">
        <title>A New Model Trypanosomatid, Novymonas esmeraldas: Genomic Perception of Its 'Candidatus Pandoraea novymonadis' Endosymbiont.</title>
        <authorList>
            <person name="Zakharova A."/>
            <person name="Saura A."/>
            <person name="Butenko A."/>
            <person name="Podesvova L."/>
            <person name="Warmusova S."/>
            <person name="Kostygov A.Y."/>
            <person name="Nenarokova A."/>
            <person name="Lukes J."/>
            <person name="Opperdoes F.R."/>
            <person name="Yurchenko V."/>
        </authorList>
    </citation>
    <scope>NUCLEOTIDE SEQUENCE [LARGE SCALE GENOMIC DNA]</scope>
    <source>
        <strain evidence="1 2">E262AT.01</strain>
    </source>
</reference>
<organism evidence="1 2">
    <name type="scientific">Novymonas esmeraldas</name>
    <dbReference type="NCBI Taxonomy" id="1808958"/>
    <lineage>
        <taxon>Eukaryota</taxon>
        <taxon>Discoba</taxon>
        <taxon>Euglenozoa</taxon>
        <taxon>Kinetoplastea</taxon>
        <taxon>Metakinetoplastina</taxon>
        <taxon>Trypanosomatida</taxon>
        <taxon>Trypanosomatidae</taxon>
        <taxon>Novymonas</taxon>
    </lineage>
</organism>
<accession>A0AAW0EXR3</accession>
<evidence type="ECO:0000313" key="2">
    <source>
        <dbReference type="Proteomes" id="UP001430356"/>
    </source>
</evidence>
<name>A0AAW0EXR3_9TRYP</name>
<evidence type="ECO:0000313" key="1">
    <source>
        <dbReference type="EMBL" id="KAK7199150.1"/>
    </source>
</evidence>
<sequence>MPAAPAAACGVRATTASVARRTPSSMTTPPLALLAASDGSEAASSPSADLCRGSWRGTSDAVRLRMHCAAITLASPSAMWSRASMAEAVHGRGAESGRRRRHCGRWSTGACVGAAAAAAASAVSSLPPLLPRPEREESHGDVYMKLADRGRA</sequence>
<protein>
    <submittedName>
        <fullName evidence="1">Uncharacterized protein</fullName>
    </submittedName>
</protein>
<keyword evidence="2" id="KW-1185">Reference proteome</keyword>
<dbReference type="AlphaFoldDB" id="A0AAW0EXR3"/>
<gene>
    <name evidence="1" type="ORF">NESM_000884800</name>
</gene>
<comment type="caution">
    <text evidence="1">The sequence shown here is derived from an EMBL/GenBank/DDBJ whole genome shotgun (WGS) entry which is preliminary data.</text>
</comment>
<proteinExistence type="predicted"/>